<comment type="caution">
    <text evidence="2">The sequence shown here is derived from an EMBL/GenBank/DDBJ whole genome shotgun (WGS) entry which is preliminary data.</text>
</comment>
<evidence type="ECO:0000313" key="3">
    <source>
        <dbReference type="Proteomes" id="UP000811609"/>
    </source>
</evidence>
<keyword evidence="3" id="KW-1185">Reference proteome</keyword>
<reference evidence="2" key="1">
    <citation type="submission" date="2020-12" db="EMBL/GenBank/DDBJ databases">
        <title>WGS assembly of Carya illinoinensis cv. Pawnee.</title>
        <authorList>
            <person name="Platts A."/>
            <person name="Shu S."/>
            <person name="Wright S."/>
            <person name="Barry K."/>
            <person name="Edger P."/>
            <person name="Pires J.C."/>
            <person name="Schmutz J."/>
        </authorList>
    </citation>
    <scope>NUCLEOTIDE SEQUENCE</scope>
    <source>
        <tissue evidence="2">Leaf</tissue>
    </source>
</reference>
<evidence type="ECO:0000313" key="2">
    <source>
        <dbReference type="EMBL" id="KAG6660054.1"/>
    </source>
</evidence>
<keyword evidence="1" id="KW-0812">Transmembrane</keyword>
<keyword evidence="1" id="KW-1133">Transmembrane helix</keyword>
<dbReference type="EMBL" id="CM031811">
    <property type="protein sequence ID" value="KAG6660054.1"/>
    <property type="molecule type" value="Genomic_DNA"/>
</dbReference>
<feature type="transmembrane region" description="Helical" evidence="1">
    <location>
        <begin position="76"/>
        <end position="93"/>
    </location>
</feature>
<dbReference type="AlphaFoldDB" id="A0A8T1R138"/>
<dbReference type="Proteomes" id="UP000811609">
    <property type="component" value="Chromosome 3"/>
</dbReference>
<accession>A0A8T1R138</accession>
<protein>
    <submittedName>
        <fullName evidence="2">Uncharacterized protein</fullName>
    </submittedName>
</protein>
<keyword evidence="1" id="KW-0472">Membrane</keyword>
<sequence length="103" mass="11898">MIEHEDEKARNEAAQVGRTTQLVKTAHRIEVLGISCIDRYRTTFSLNFFFLLSLSLSVVEAEILSLPLFARTRDCLCLWLCFSVVVTTFGYTVKNEIELRYFV</sequence>
<feature type="transmembrane region" description="Helical" evidence="1">
    <location>
        <begin position="48"/>
        <end position="69"/>
    </location>
</feature>
<evidence type="ECO:0000256" key="1">
    <source>
        <dbReference type="SAM" id="Phobius"/>
    </source>
</evidence>
<organism evidence="2 3">
    <name type="scientific">Carya illinoinensis</name>
    <name type="common">Pecan</name>
    <dbReference type="NCBI Taxonomy" id="32201"/>
    <lineage>
        <taxon>Eukaryota</taxon>
        <taxon>Viridiplantae</taxon>
        <taxon>Streptophyta</taxon>
        <taxon>Embryophyta</taxon>
        <taxon>Tracheophyta</taxon>
        <taxon>Spermatophyta</taxon>
        <taxon>Magnoliopsida</taxon>
        <taxon>eudicotyledons</taxon>
        <taxon>Gunneridae</taxon>
        <taxon>Pentapetalae</taxon>
        <taxon>rosids</taxon>
        <taxon>fabids</taxon>
        <taxon>Fagales</taxon>
        <taxon>Juglandaceae</taxon>
        <taxon>Carya</taxon>
    </lineage>
</organism>
<gene>
    <name evidence="2" type="ORF">CIPAW_03G078500</name>
</gene>
<proteinExistence type="predicted"/>
<name>A0A8T1R138_CARIL</name>